<keyword evidence="3" id="KW-1185">Reference proteome</keyword>
<proteinExistence type="predicted"/>
<accession>A0A9P4SDV3</accession>
<name>A0A9P4SDV3_9PEZI</name>
<dbReference type="EMBL" id="MU006092">
    <property type="protein sequence ID" value="KAF2840863.1"/>
    <property type="molecule type" value="Genomic_DNA"/>
</dbReference>
<dbReference type="AlphaFoldDB" id="A0A9P4SDV3"/>
<feature type="signal peptide" evidence="1">
    <location>
        <begin position="1"/>
        <end position="19"/>
    </location>
</feature>
<feature type="chain" id="PRO_5040339418" evidence="1">
    <location>
        <begin position="20"/>
        <end position="159"/>
    </location>
</feature>
<reference evidence="2" key="1">
    <citation type="journal article" date="2020" name="Stud. Mycol.">
        <title>101 Dothideomycetes genomes: a test case for predicting lifestyles and emergence of pathogens.</title>
        <authorList>
            <person name="Haridas S."/>
            <person name="Albert R."/>
            <person name="Binder M."/>
            <person name="Bloem J."/>
            <person name="Labutti K."/>
            <person name="Salamov A."/>
            <person name="Andreopoulos B."/>
            <person name="Baker S."/>
            <person name="Barry K."/>
            <person name="Bills G."/>
            <person name="Bluhm B."/>
            <person name="Cannon C."/>
            <person name="Castanera R."/>
            <person name="Culley D."/>
            <person name="Daum C."/>
            <person name="Ezra D."/>
            <person name="Gonzalez J."/>
            <person name="Henrissat B."/>
            <person name="Kuo A."/>
            <person name="Liang C."/>
            <person name="Lipzen A."/>
            <person name="Lutzoni F."/>
            <person name="Magnuson J."/>
            <person name="Mondo S."/>
            <person name="Nolan M."/>
            <person name="Ohm R."/>
            <person name="Pangilinan J."/>
            <person name="Park H.-J."/>
            <person name="Ramirez L."/>
            <person name="Alfaro M."/>
            <person name="Sun H."/>
            <person name="Tritt A."/>
            <person name="Yoshinaga Y."/>
            <person name="Zwiers L.-H."/>
            <person name="Turgeon B."/>
            <person name="Goodwin S."/>
            <person name="Spatafora J."/>
            <person name="Crous P."/>
            <person name="Grigoriev I."/>
        </authorList>
    </citation>
    <scope>NUCLEOTIDE SEQUENCE</scope>
    <source>
        <strain evidence="2">CBS 101060</strain>
    </source>
</reference>
<gene>
    <name evidence="2" type="ORF">M501DRAFT_1014859</name>
</gene>
<dbReference type="Proteomes" id="UP000799429">
    <property type="component" value="Unassembled WGS sequence"/>
</dbReference>
<sequence>MYKNLFYLSLFASATTVSGFDFFIKHALQTIATGSPTGPTYIDFAMVQEESDCGPTPTCDAGLKAWNNGDLCDGTQEYTYNVCDRSFSLRPDGDACAKFSAFDDSNDADIPPGATYAQLWEGESRVGTCYVDYGGDDDEVNTCGTSTVSKSSKTRCWVE</sequence>
<keyword evidence="1" id="KW-0732">Signal</keyword>
<evidence type="ECO:0000256" key="1">
    <source>
        <dbReference type="SAM" id="SignalP"/>
    </source>
</evidence>
<evidence type="ECO:0000313" key="2">
    <source>
        <dbReference type="EMBL" id="KAF2840863.1"/>
    </source>
</evidence>
<evidence type="ECO:0000313" key="3">
    <source>
        <dbReference type="Proteomes" id="UP000799429"/>
    </source>
</evidence>
<organism evidence="2 3">
    <name type="scientific">Patellaria atrata CBS 101060</name>
    <dbReference type="NCBI Taxonomy" id="1346257"/>
    <lineage>
        <taxon>Eukaryota</taxon>
        <taxon>Fungi</taxon>
        <taxon>Dikarya</taxon>
        <taxon>Ascomycota</taxon>
        <taxon>Pezizomycotina</taxon>
        <taxon>Dothideomycetes</taxon>
        <taxon>Dothideomycetes incertae sedis</taxon>
        <taxon>Patellariales</taxon>
        <taxon>Patellariaceae</taxon>
        <taxon>Patellaria</taxon>
    </lineage>
</organism>
<dbReference type="OrthoDB" id="10294989at2759"/>
<protein>
    <submittedName>
        <fullName evidence="2">Uncharacterized protein</fullName>
    </submittedName>
</protein>
<comment type="caution">
    <text evidence="2">The sequence shown here is derived from an EMBL/GenBank/DDBJ whole genome shotgun (WGS) entry which is preliminary data.</text>
</comment>